<dbReference type="GO" id="GO:0046982">
    <property type="term" value="F:protein heterodimerization activity"/>
    <property type="evidence" value="ECO:0007669"/>
    <property type="project" value="InterPro"/>
</dbReference>
<evidence type="ECO:0000256" key="1">
    <source>
        <dbReference type="ARBA" id="ARBA00009053"/>
    </source>
</evidence>
<keyword evidence="7" id="KW-1185">Reference proteome</keyword>
<dbReference type="GO" id="GO:0001228">
    <property type="term" value="F:DNA-binding transcription activator activity, RNA polymerase II-specific"/>
    <property type="evidence" value="ECO:0007669"/>
    <property type="project" value="InterPro"/>
</dbReference>
<dbReference type="InterPro" id="IPR027113">
    <property type="entry name" value="Transc_fact_NFYB/HAP3"/>
</dbReference>
<dbReference type="OrthoDB" id="666592at2759"/>
<dbReference type="EnsemblPlants" id="TraesCS6A02G287400.2">
    <property type="protein sequence ID" value="TraesCS6A02G287400.2"/>
    <property type="gene ID" value="TraesCS6A02G287400"/>
</dbReference>
<evidence type="ECO:0000256" key="2">
    <source>
        <dbReference type="ARBA" id="ARBA00023015"/>
    </source>
</evidence>
<dbReference type="SMR" id="A0A3B6NRM5"/>
<dbReference type="Gramene" id="TraesCS6A03G0761800.2">
    <property type="protein sequence ID" value="TraesCS6A03G0761800.2.CDS"/>
    <property type="gene ID" value="TraesCS6A03G0761800"/>
</dbReference>
<protein>
    <recommendedName>
        <fullName evidence="5">Transcription factor CBF/NF-Y/archaeal histone domain-containing protein</fullName>
    </recommendedName>
</protein>
<sequence length="171" mass="18430">MGGSSKKRVLSLVCVSGGQRGEGDAENPAAEGGSALPMANVVRLMRRVLPSNVKIAETAKQLTHDCAVEFVGFVGGEASERARSEHRRTVAPEDFTWSCQSLGLDSYVQPMQTYLQGYREYDIARGRSSRGARPPAPPAIASFLPPGQPVTVTEEELEFLRSVVPPPPEGY</sequence>
<evidence type="ECO:0000313" key="7">
    <source>
        <dbReference type="Proteomes" id="UP000019116"/>
    </source>
</evidence>
<gene>
    <name evidence="6" type="primary">LOC123130886</name>
</gene>
<name>A0A3B6NRM5_WHEAT</name>
<reference evidence="6" key="2">
    <citation type="submission" date="2018-10" db="UniProtKB">
        <authorList>
            <consortium name="EnsemblPlants"/>
        </authorList>
    </citation>
    <scope>IDENTIFICATION</scope>
</reference>
<evidence type="ECO:0000313" key="6">
    <source>
        <dbReference type="EnsemblPlants" id="TraesCS6A02G287400.2"/>
    </source>
</evidence>
<dbReference type="PRINTS" id="PR00615">
    <property type="entry name" value="CCAATSUBUNTA"/>
</dbReference>
<dbReference type="GO" id="GO:0016602">
    <property type="term" value="C:CCAAT-binding factor complex"/>
    <property type="evidence" value="ECO:0000318"/>
    <property type="project" value="GO_Central"/>
</dbReference>
<dbReference type="Gramene" id="TraesPARA_EIv1.0_1961330.2">
    <property type="protein sequence ID" value="TraesPARA_EIv1.0_1961330.2.CDS"/>
    <property type="gene ID" value="TraesPARA_EIv1.0_1961330"/>
</dbReference>
<comment type="similarity">
    <text evidence="1">Belongs to the NFYB/HAP3 subunit family.</text>
</comment>
<dbReference type="InterPro" id="IPR003958">
    <property type="entry name" value="CBFA_NFYB_domain"/>
</dbReference>
<dbReference type="Gramene" id="TraesSYM6A03G03313770.2">
    <property type="protein sequence ID" value="TraesSYM6A03G03313770.2"/>
    <property type="gene ID" value="TraesSYM6A03G03313770"/>
</dbReference>
<dbReference type="CDD" id="cd22907">
    <property type="entry name" value="HFD_NFYB"/>
    <property type="match status" value="1"/>
</dbReference>
<dbReference type="Pfam" id="PF00808">
    <property type="entry name" value="CBFD_NFYB_HMF"/>
    <property type="match status" value="1"/>
</dbReference>
<dbReference type="AlphaFoldDB" id="A0A3B6NRM5"/>
<dbReference type="SUPFAM" id="SSF47113">
    <property type="entry name" value="Histone-fold"/>
    <property type="match status" value="1"/>
</dbReference>
<dbReference type="PANTHER" id="PTHR11064">
    <property type="entry name" value="CCAAT-BINDING TRANSCRIPTION FACTOR-RELATED"/>
    <property type="match status" value="1"/>
</dbReference>
<dbReference type="PANTHER" id="PTHR11064:SF177">
    <property type="entry name" value="NUCLEAR TRANSCRIPTION FACTOR Y SUBUNIT B-1"/>
    <property type="match status" value="1"/>
</dbReference>
<dbReference type="STRING" id="4565.A0A3B6NRM5"/>
<organism evidence="6">
    <name type="scientific">Triticum aestivum</name>
    <name type="common">Wheat</name>
    <dbReference type="NCBI Taxonomy" id="4565"/>
    <lineage>
        <taxon>Eukaryota</taxon>
        <taxon>Viridiplantae</taxon>
        <taxon>Streptophyta</taxon>
        <taxon>Embryophyta</taxon>
        <taxon>Tracheophyta</taxon>
        <taxon>Spermatophyta</taxon>
        <taxon>Magnoliopsida</taxon>
        <taxon>Liliopsida</taxon>
        <taxon>Poales</taxon>
        <taxon>Poaceae</taxon>
        <taxon>BOP clade</taxon>
        <taxon>Pooideae</taxon>
        <taxon>Triticodae</taxon>
        <taxon>Triticeae</taxon>
        <taxon>Triticinae</taxon>
        <taxon>Triticum</taxon>
    </lineage>
</organism>
<dbReference type="Proteomes" id="UP000019116">
    <property type="component" value="Chromosome 6A"/>
</dbReference>
<keyword evidence="2" id="KW-0805">Transcription regulation</keyword>
<dbReference type="Gene3D" id="1.10.20.10">
    <property type="entry name" value="Histone, subunit A"/>
    <property type="match status" value="1"/>
</dbReference>
<feature type="domain" description="Transcription factor CBF/NF-Y/archaeal histone" evidence="5">
    <location>
        <begin position="36"/>
        <end position="97"/>
    </location>
</feature>
<evidence type="ECO:0000256" key="3">
    <source>
        <dbReference type="ARBA" id="ARBA00023163"/>
    </source>
</evidence>
<dbReference type="GO" id="GO:0000981">
    <property type="term" value="F:DNA-binding transcription factor activity, RNA polymerase II-specific"/>
    <property type="evidence" value="ECO:0000318"/>
    <property type="project" value="GO_Central"/>
</dbReference>
<dbReference type="Gramene" id="TraesCS6A02G287400.2">
    <property type="protein sequence ID" value="TraesCS6A02G287400.2"/>
    <property type="gene ID" value="TraesCS6A02G287400"/>
</dbReference>
<dbReference type="InterPro" id="IPR009072">
    <property type="entry name" value="Histone-fold"/>
</dbReference>
<proteinExistence type="inferred from homology"/>
<dbReference type="GO" id="GO:0006357">
    <property type="term" value="P:regulation of transcription by RNA polymerase II"/>
    <property type="evidence" value="ECO:0000318"/>
    <property type="project" value="GO_Central"/>
</dbReference>
<dbReference type="Gramene" id="TraesJUL6A03G03397960.2">
    <property type="protein sequence ID" value="TraesJUL6A03G03397960.2"/>
    <property type="gene ID" value="TraesJUL6A03G03397960"/>
</dbReference>
<reference evidence="6" key="1">
    <citation type="submission" date="2018-08" db="EMBL/GenBank/DDBJ databases">
        <authorList>
            <person name="Rossello M."/>
        </authorList>
    </citation>
    <scope>NUCLEOTIDE SEQUENCE [LARGE SCALE GENOMIC DNA]</scope>
    <source>
        <strain evidence="6">cv. Chinese Spring</strain>
    </source>
</reference>
<keyword evidence="3" id="KW-0804">Transcription</keyword>
<evidence type="ECO:0000259" key="5">
    <source>
        <dbReference type="Pfam" id="PF00808"/>
    </source>
</evidence>
<feature type="region of interest" description="Disordered" evidence="4">
    <location>
        <begin position="126"/>
        <end position="147"/>
    </location>
</feature>
<accession>A0A3B6NRM5</accession>
<evidence type="ECO:0000256" key="4">
    <source>
        <dbReference type="SAM" id="MobiDB-lite"/>
    </source>
</evidence>